<dbReference type="InterPro" id="IPR001653">
    <property type="entry name" value="DAP_epimerase_DapF"/>
</dbReference>
<evidence type="ECO:0000313" key="3">
    <source>
        <dbReference type="EMBL" id="EET89021.1"/>
    </source>
</evidence>
<dbReference type="Gene3D" id="3.10.310.10">
    <property type="entry name" value="Diaminopimelate Epimerase, Chain A, domain 1"/>
    <property type="match status" value="1"/>
</dbReference>
<comment type="caution">
    <text evidence="3">The sequence shown here is derived from an EMBL/GenBank/DDBJ whole genome shotgun (WGS) entry which is preliminary data.</text>
</comment>
<dbReference type="GO" id="GO:0008837">
    <property type="term" value="F:diaminopimelate epimerase activity"/>
    <property type="evidence" value="ECO:0007669"/>
    <property type="project" value="InterPro"/>
</dbReference>
<accession>C6PNU3</accession>
<organism evidence="3 4">
    <name type="scientific">Clostridium carboxidivorans P7</name>
    <dbReference type="NCBI Taxonomy" id="536227"/>
    <lineage>
        <taxon>Bacteria</taxon>
        <taxon>Bacillati</taxon>
        <taxon>Bacillota</taxon>
        <taxon>Clostridia</taxon>
        <taxon>Eubacteriales</taxon>
        <taxon>Clostridiaceae</taxon>
        <taxon>Clostridium</taxon>
    </lineage>
</organism>
<protein>
    <submittedName>
        <fullName evidence="3">Diaminopimelate epimerase</fullName>
    </submittedName>
</protein>
<keyword evidence="2" id="KW-0413">Isomerase</keyword>
<evidence type="ECO:0000256" key="2">
    <source>
        <dbReference type="ARBA" id="ARBA00023235"/>
    </source>
</evidence>
<dbReference type="STRING" id="536227.Ccar_10710"/>
<dbReference type="SUPFAM" id="SSF54506">
    <property type="entry name" value="Diaminopimelate epimerase-like"/>
    <property type="match status" value="1"/>
</dbReference>
<keyword evidence="4" id="KW-1185">Reference proteome</keyword>
<comment type="similarity">
    <text evidence="1">Belongs to the diaminopimelate epimerase family.</text>
</comment>
<sequence>MKVNNREYEINCVSMGNPHCVILKQELSIDEIKEYGRFIENHSMFPNRTNVQFAKVLSRS</sequence>
<dbReference type="GO" id="GO:0009089">
    <property type="term" value="P:lysine biosynthetic process via diaminopimelate"/>
    <property type="evidence" value="ECO:0007669"/>
    <property type="project" value="InterPro"/>
</dbReference>
<evidence type="ECO:0000256" key="1">
    <source>
        <dbReference type="ARBA" id="ARBA00010219"/>
    </source>
</evidence>
<dbReference type="PANTHER" id="PTHR31689:SF0">
    <property type="entry name" value="DIAMINOPIMELATE EPIMERASE"/>
    <property type="match status" value="1"/>
</dbReference>
<dbReference type="eggNOG" id="COG0253">
    <property type="taxonomic scope" value="Bacteria"/>
</dbReference>
<dbReference type="KEGG" id="cck:Ccar_10710"/>
<gene>
    <name evidence="3" type="ORF">CcarbDRAFT_0460</name>
</gene>
<dbReference type="PATRIC" id="fig|536227.13.peg.2242"/>
<reference evidence="3 4" key="1">
    <citation type="submission" date="2009-06" db="EMBL/GenBank/DDBJ databases">
        <title>The draft genome of Clostridium carboxidivorans P7.</title>
        <authorList>
            <consortium name="US DOE Joint Genome Institute (JGI-PGF)"/>
            <person name="Lucas S."/>
            <person name="Copeland A."/>
            <person name="Lapidus A."/>
            <person name="Glavina del Rio T."/>
            <person name="Tice H."/>
            <person name="Bruce D."/>
            <person name="Goodwin L."/>
            <person name="Pitluck S."/>
            <person name="Larimer F."/>
            <person name="Land M.L."/>
            <person name="Hauser L."/>
            <person name="Hemme C.L."/>
        </authorList>
    </citation>
    <scope>NUCLEOTIDE SEQUENCE [LARGE SCALE GENOMIC DNA]</scope>
    <source>
        <strain evidence="3 4">P7</strain>
    </source>
</reference>
<dbReference type="Proteomes" id="UP000004198">
    <property type="component" value="Unassembled WGS sequence"/>
</dbReference>
<proteinExistence type="inferred from homology"/>
<dbReference type="OrthoDB" id="9805408at2"/>
<name>C6PNU3_9CLOT</name>
<dbReference type="RefSeq" id="WP_007059345.1">
    <property type="nucleotide sequence ID" value="NZ_ACVI01000005.1"/>
</dbReference>
<dbReference type="PANTHER" id="PTHR31689">
    <property type="entry name" value="DIAMINOPIMELATE EPIMERASE, CHLOROPLASTIC"/>
    <property type="match status" value="1"/>
</dbReference>
<evidence type="ECO:0000313" key="4">
    <source>
        <dbReference type="Proteomes" id="UP000004198"/>
    </source>
</evidence>
<dbReference type="GO" id="GO:0005829">
    <property type="term" value="C:cytosol"/>
    <property type="evidence" value="ECO:0007669"/>
    <property type="project" value="TreeGrafter"/>
</dbReference>
<dbReference type="AlphaFoldDB" id="C6PNU3"/>
<dbReference type="EMBL" id="ACVI01000005">
    <property type="protein sequence ID" value="EET89021.1"/>
    <property type="molecule type" value="Genomic_DNA"/>
</dbReference>